<gene>
    <name evidence="1" type="ORF">RT717_23135</name>
</gene>
<proteinExistence type="predicted"/>
<sequence>MNKTILFSGLLFFTLIGCKHRVVVDAPAILRHSPEEVEAILGKPDSTYATETLAGPALAQHFRMYNVEVEYVDNKASYISVKGPHGLPFSEEALEAFNAKALGEPTKSADEKVLRWIKMQAPIEAISFAATHYDSLQNVDNFTVTIIGRK</sequence>
<reference evidence="1 2" key="1">
    <citation type="journal article" date="2023" name="Microbiol. Resour. Announc.">
        <title>Complete Genome Sequence of Imperialibacter roseus strain P4T.</title>
        <authorList>
            <person name="Tizabi D.R."/>
            <person name="Bachvaroff T."/>
            <person name="Hill R.T."/>
        </authorList>
    </citation>
    <scope>NUCLEOTIDE SEQUENCE [LARGE SCALE GENOMIC DNA]</scope>
    <source>
        <strain evidence="1 2">P4T</strain>
    </source>
</reference>
<accession>A0ABZ0INP9</accession>
<evidence type="ECO:0000313" key="2">
    <source>
        <dbReference type="Proteomes" id="UP001302349"/>
    </source>
</evidence>
<evidence type="ECO:0008006" key="3">
    <source>
        <dbReference type="Google" id="ProtNLM"/>
    </source>
</evidence>
<dbReference type="EMBL" id="CP136051">
    <property type="protein sequence ID" value="WOK05975.1"/>
    <property type="molecule type" value="Genomic_DNA"/>
</dbReference>
<name>A0ABZ0INP9_9BACT</name>
<organism evidence="1 2">
    <name type="scientific">Imperialibacter roseus</name>
    <dbReference type="NCBI Taxonomy" id="1324217"/>
    <lineage>
        <taxon>Bacteria</taxon>
        <taxon>Pseudomonadati</taxon>
        <taxon>Bacteroidota</taxon>
        <taxon>Cytophagia</taxon>
        <taxon>Cytophagales</taxon>
        <taxon>Flammeovirgaceae</taxon>
        <taxon>Imperialibacter</taxon>
    </lineage>
</organism>
<dbReference type="Proteomes" id="UP001302349">
    <property type="component" value="Chromosome"/>
</dbReference>
<evidence type="ECO:0000313" key="1">
    <source>
        <dbReference type="EMBL" id="WOK05975.1"/>
    </source>
</evidence>
<dbReference type="RefSeq" id="WP_317488715.1">
    <property type="nucleotide sequence ID" value="NZ_CP136051.1"/>
</dbReference>
<keyword evidence="2" id="KW-1185">Reference proteome</keyword>
<protein>
    <recommendedName>
        <fullName evidence="3">Lipoprotein</fullName>
    </recommendedName>
</protein>
<dbReference type="PROSITE" id="PS51257">
    <property type="entry name" value="PROKAR_LIPOPROTEIN"/>
    <property type="match status" value="1"/>
</dbReference>